<organism evidence="1">
    <name type="scientific">Anguilla anguilla</name>
    <name type="common">European freshwater eel</name>
    <name type="synonym">Muraena anguilla</name>
    <dbReference type="NCBI Taxonomy" id="7936"/>
    <lineage>
        <taxon>Eukaryota</taxon>
        <taxon>Metazoa</taxon>
        <taxon>Chordata</taxon>
        <taxon>Craniata</taxon>
        <taxon>Vertebrata</taxon>
        <taxon>Euteleostomi</taxon>
        <taxon>Actinopterygii</taxon>
        <taxon>Neopterygii</taxon>
        <taxon>Teleostei</taxon>
        <taxon>Anguilliformes</taxon>
        <taxon>Anguillidae</taxon>
        <taxon>Anguilla</taxon>
    </lineage>
</organism>
<dbReference type="AlphaFoldDB" id="A0A0E9S293"/>
<reference evidence="1" key="2">
    <citation type="journal article" date="2015" name="Fish Shellfish Immunol.">
        <title>Early steps in the European eel (Anguilla anguilla)-Vibrio vulnificus interaction in the gills: Role of the RtxA13 toxin.</title>
        <authorList>
            <person name="Callol A."/>
            <person name="Pajuelo D."/>
            <person name="Ebbesson L."/>
            <person name="Teles M."/>
            <person name="MacKenzie S."/>
            <person name="Amaro C."/>
        </authorList>
    </citation>
    <scope>NUCLEOTIDE SEQUENCE</scope>
</reference>
<dbReference type="EMBL" id="GBXM01073028">
    <property type="protein sequence ID" value="JAH35549.1"/>
    <property type="molecule type" value="Transcribed_RNA"/>
</dbReference>
<proteinExistence type="predicted"/>
<reference evidence="1" key="1">
    <citation type="submission" date="2014-11" db="EMBL/GenBank/DDBJ databases">
        <authorList>
            <person name="Amaro Gonzalez C."/>
        </authorList>
    </citation>
    <scope>NUCLEOTIDE SEQUENCE</scope>
</reference>
<evidence type="ECO:0000313" key="1">
    <source>
        <dbReference type="EMBL" id="JAH35549.1"/>
    </source>
</evidence>
<accession>A0A0E9S293</accession>
<name>A0A0E9S293_ANGAN</name>
<sequence>MSTLSANRTLLISSVSPSVRGFKYKPPSREIIRRVEQYRRCKH</sequence>
<protein>
    <submittedName>
        <fullName evidence="1">Uncharacterized protein</fullName>
    </submittedName>
</protein>